<dbReference type="Gene3D" id="3.20.20.140">
    <property type="entry name" value="Metal-dependent hydrolases"/>
    <property type="match status" value="2"/>
</dbReference>
<dbReference type="OrthoDB" id="9766983at2"/>
<dbReference type="AlphaFoldDB" id="A0A1G9F1I5"/>
<dbReference type="InterPro" id="IPR011059">
    <property type="entry name" value="Metal-dep_hydrolase_composite"/>
</dbReference>
<keyword evidence="3" id="KW-1185">Reference proteome</keyword>
<organism evidence="2 3">
    <name type="scientific">Actinopolyspora mzabensis</name>
    <dbReference type="NCBI Taxonomy" id="995066"/>
    <lineage>
        <taxon>Bacteria</taxon>
        <taxon>Bacillati</taxon>
        <taxon>Actinomycetota</taxon>
        <taxon>Actinomycetes</taxon>
        <taxon>Actinopolysporales</taxon>
        <taxon>Actinopolysporaceae</taxon>
        <taxon>Actinopolyspora</taxon>
    </lineage>
</organism>
<dbReference type="SUPFAM" id="SSF51556">
    <property type="entry name" value="Metallo-dependent hydrolases"/>
    <property type="match status" value="1"/>
</dbReference>
<dbReference type="GO" id="GO:0005829">
    <property type="term" value="C:cytosol"/>
    <property type="evidence" value="ECO:0007669"/>
    <property type="project" value="TreeGrafter"/>
</dbReference>
<evidence type="ECO:0000313" key="2">
    <source>
        <dbReference type="EMBL" id="SDK82276.1"/>
    </source>
</evidence>
<proteinExistence type="predicted"/>
<dbReference type="GO" id="GO:0016812">
    <property type="term" value="F:hydrolase activity, acting on carbon-nitrogen (but not peptide) bonds, in cyclic amides"/>
    <property type="evidence" value="ECO:0007669"/>
    <property type="project" value="TreeGrafter"/>
</dbReference>
<evidence type="ECO:0000313" key="3">
    <source>
        <dbReference type="Proteomes" id="UP000199213"/>
    </source>
</evidence>
<dbReference type="Pfam" id="PF07969">
    <property type="entry name" value="Amidohydro_3"/>
    <property type="match status" value="1"/>
</dbReference>
<dbReference type="InterPro" id="IPR032466">
    <property type="entry name" value="Metal_Hydrolase"/>
</dbReference>
<accession>A0A1G9F1I5</accession>
<dbReference type="EMBL" id="FNFM01000013">
    <property type="protein sequence ID" value="SDK82276.1"/>
    <property type="molecule type" value="Genomic_DNA"/>
</dbReference>
<name>A0A1G9F1I5_ACTMZ</name>
<dbReference type="Proteomes" id="UP000199213">
    <property type="component" value="Unassembled WGS sequence"/>
</dbReference>
<protein>
    <submittedName>
        <fullName evidence="2">N-acyl-D-amino-acid deacylase</fullName>
    </submittedName>
</protein>
<dbReference type="CDD" id="cd01297">
    <property type="entry name" value="D-aminoacylase"/>
    <property type="match status" value="1"/>
</dbReference>
<dbReference type="PANTHER" id="PTHR11647">
    <property type="entry name" value="HYDRANTOINASE/DIHYDROPYRIMIDINASE FAMILY MEMBER"/>
    <property type="match status" value="1"/>
</dbReference>
<feature type="domain" description="Amidohydrolase 3" evidence="1">
    <location>
        <begin position="44"/>
        <end position="511"/>
    </location>
</feature>
<dbReference type="RefSeq" id="WP_092631995.1">
    <property type="nucleotide sequence ID" value="NZ_FNFM01000013.1"/>
</dbReference>
<dbReference type="SUPFAM" id="SSF51338">
    <property type="entry name" value="Composite domain of metallo-dependent hydrolases"/>
    <property type="match status" value="1"/>
</dbReference>
<gene>
    <name evidence="2" type="ORF">SAMN04487820_113124</name>
</gene>
<dbReference type="PANTHER" id="PTHR11647:SF1">
    <property type="entry name" value="COLLAPSIN RESPONSE MEDIATOR PROTEIN"/>
    <property type="match status" value="1"/>
</dbReference>
<dbReference type="InterPro" id="IPR013108">
    <property type="entry name" value="Amidohydro_3"/>
</dbReference>
<dbReference type="InterPro" id="IPR050378">
    <property type="entry name" value="Metallo-dep_Hydrolases_sf"/>
</dbReference>
<sequence length="534" mass="57705">MDELLIRGALVVDGSGAPPFEADVTIGAGHISAVDRPGTLCGRRTIAADGLVLSPGFVDMHAHSDLLLLTDHRHTAKVAQGVTTEVIGQDGLSYAPVDDRTLRSLRTQLAGWNGDPPGFDWNWRGVGEYLARLDRGIAVNAAYLVPHGALRMLCVGSENRPASRTELARMRHELARGMSEGAFGMSSGLTYAPGMYATTSELVTLCEVVAEYGGYHCPHHRSYGAGALAGYEEMIRISRQSGCALHLAHATVNFEVNRGRAPELLAMLDEGLDSGVGITMDSYPYLAGCTSLHALLPSWMFGGGVEATLRRLSDPDSRRRVLREMEFEGSDGAHGVPIDWSAIEINGVRHPDRTGHLVGRDIATAAEAEGVPPGKLYLDTLLADELGSSCLMHVGHEENVRAVMRHRMHTVGSDGLLLGERPHPRGWGTFPRYLARYVRELGLLDLPECIRHMTSTPALRLGLSDRGLVRRGMVADLVLFDPEEIRDNATFERPRAQPSGISHVMVNGVPVLVNGKRNDATPGRALRRGVGAIA</sequence>
<reference evidence="3" key="1">
    <citation type="submission" date="2016-10" db="EMBL/GenBank/DDBJ databases">
        <authorList>
            <person name="Varghese N."/>
            <person name="Submissions S."/>
        </authorList>
    </citation>
    <scope>NUCLEOTIDE SEQUENCE [LARGE SCALE GENOMIC DNA]</scope>
    <source>
        <strain evidence="3">DSM 45460</strain>
    </source>
</reference>
<evidence type="ECO:0000259" key="1">
    <source>
        <dbReference type="Pfam" id="PF07969"/>
    </source>
</evidence>